<evidence type="ECO:0000256" key="6">
    <source>
        <dbReference type="ARBA" id="ARBA00023277"/>
    </source>
</evidence>
<dbReference type="NCBIfam" id="TIGR01662">
    <property type="entry name" value="HAD-SF-IIIA"/>
    <property type="match status" value="1"/>
</dbReference>
<dbReference type="EMBL" id="CP158267">
    <property type="protein sequence ID" value="XDJ79077.1"/>
    <property type="molecule type" value="Genomic_DNA"/>
</dbReference>
<dbReference type="PANTHER" id="PTHR42891">
    <property type="entry name" value="D-GLYCERO-BETA-D-MANNO-HEPTOSE-1,7-BISPHOSPHATE 7-PHOSPHATASE"/>
    <property type="match status" value="1"/>
</dbReference>
<dbReference type="RefSeq" id="WP_368639400.1">
    <property type="nucleotide sequence ID" value="NZ_CP158252.1"/>
</dbReference>
<dbReference type="GO" id="GO:0046872">
    <property type="term" value="F:metal ion binding"/>
    <property type="evidence" value="ECO:0007669"/>
    <property type="project" value="UniProtKB-KW"/>
</dbReference>
<accession>A0AB39EML5</accession>
<evidence type="ECO:0000256" key="1">
    <source>
        <dbReference type="ARBA" id="ARBA00004496"/>
    </source>
</evidence>
<evidence type="ECO:0000256" key="2">
    <source>
        <dbReference type="ARBA" id="ARBA00005628"/>
    </source>
</evidence>
<dbReference type="InterPro" id="IPR004446">
    <property type="entry name" value="Heptose_bisP_phosphatase"/>
</dbReference>
<dbReference type="InterPro" id="IPR036412">
    <property type="entry name" value="HAD-like_sf"/>
</dbReference>
<comment type="similarity">
    <text evidence="2">Belongs to the GmhB family.</text>
</comment>
<evidence type="ECO:0000256" key="5">
    <source>
        <dbReference type="ARBA" id="ARBA00022801"/>
    </source>
</evidence>
<evidence type="ECO:0000313" key="8">
    <source>
        <dbReference type="EMBL" id="XDJ41504.1"/>
    </source>
</evidence>
<keyword evidence="6" id="KW-0119">Carbohydrate metabolism</keyword>
<dbReference type="PANTHER" id="PTHR42891:SF1">
    <property type="entry name" value="D-GLYCERO-BETA-D-MANNO-HEPTOSE-1,7-BISPHOSPHATE 7-PHOSPHATASE"/>
    <property type="match status" value="1"/>
</dbReference>
<evidence type="ECO:0000256" key="3">
    <source>
        <dbReference type="ARBA" id="ARBA00022490"/>
    </source>
</evidence>
<dbReference type="GO" id="GO:0005737">
    <property type="term" value="C:cytoplasm"/>
    <property type="evidence" value="ECO:0007669"/>
    <property type="project" value="UniProtKB-SubCell"/>
</dbReference>
<dbReference type="GO" id="GO:0005975">
    <property type="term" value="P:carbohydrate metabolic process"/>
    <property type="evidence" value="ECO:0007669"/>
    <property type="project" value="InterPro"/>
</dbReference>
<keyword evidence="4" id="KW-0479">Metal-binding</keyword>
<dbReference type="EMBL" id="CP158252">
    <property type="protein sequence ID" value="XDJ41504.1"/>
    <property type="molecule type" value="Genomic_DNA"/>
</dbReference>
<comment type="subcellular location">
    <subcellularLocation>
        <location evidence="1">Cytoplasm</location>
    </subcellularLocation>
</comment>
<keyword evidence="3" id="KW-0963">Cytoplasm</keyword>
<organism evidence="10">
    <name type="scientific">Castellaniella ginsengisoli</name>
    <dbReference type="NCBI Taxonomy" id="546114"/>
    <lineage>
        <taxon>Bacteria</taxon>
        <taxon>Pseudomonadati</taxon>
        <taxon>Pseudomonadota</taxon>
        <taxon>Betaproteobacteria</taxon>
        <taxon>Burkholderiales</taxon>
        <taxon>Alcaligenaceae</taxon>
        <taxon>Castellaniella</taxon>
    </lineage>
</organism>
<evidence type="ECO:0000256" key="4">
    <source>
        <dbReference type="ARBA" id="ARBA00022723"/>
    </source>
</evidence>
<evidence type="ECO:0000313" key="10">
    <source>
        <dbReference type="EMBL" id="XDJ68651.1"/>
    </source>
</evidence>
<proteinExistence type="inferred from homology"/>
<sequence>MGEDLLAHRAIGNAAGRRRVERGASRLPAVFLDKDGTVLQDVPYNADPGRMQFAPGARMGLARLARLRMPLIIISNQPGVGLGKIAPEDLLVVRDRLSSMFLSAGATLAGFYYCPHHPQATVIRYACVCPCRKPAPGLLQFAAACHDVDLSRSWFVGDILDDVEAGRRAGCRTILLDNGHETEWRANAWRTPDHIVPDLNAASRWISFQCPRPESGGEA</sequence>
<dbReference type="GO" id="GO:0016791">
    <property type="term" value="F:phosphatase activity"/>
    <property type="evidence" value="ECO:0007669"/>
    <property type="project" value="InterPro"/>
</dbReference>
<dbReference type="CDD" id="cd07503">
    <property type="entry name" value="HAD_HisB-N"/>
    <property type="match status" value="1"/>
</dbReference>
<reference evidence="10" key="1">
    <citation type="submission" date="2024-05" db="EMBL/GenBank/DDBJ databases">
        <authorList>
            <person name="Luo Y.-C."/>
            <person name="Nicholds J."/>
            <person name="Mortimer T."/>
            <person name="Maboni G."/>
        </authorList>
    </citation>
    <scope>NUCLEOTIDE SEQUENCE</scope>
    <source>
        <strain evidence="11">141555</strain>
        <strain evidence="10">144863</strain>
        <strain evidence="9">151836</strain>
        <strain evidence="8">153920</strain>
    </source>
</reference>
<dbReference type="EMBL" id="CP158254">
    <property type="protein sequence ID" value="XDJ46674.1"/>
    <property type="molecule type" value="Genomic_DNA"/>
</dbReference>
<dbReference type="InterPro" id="IPR006549">
    <property type="entry name" value="HAD-SF_hydro_IIIA"/>
</dbReference>
<dbReference type="InterPro" id="IPR023214">
    <property type="entry name" value="HAD_sf"/>
</dbReference>
<dbReference type="Gene3D" id="3.40.50.1000">
    <property type="entry name" value="HAD superfamily/HAD-like"/>
    <property type="match status" value="1"/>
</dbReference>
<dbReference type="InterPro" id="IPR006543">
    <property type="entry name" value="Histidinol-phos"/>
</dbReference>
<gene>
    <name evidence="10" type="ORF">ABRY94_11275</name>
    <name evidence="8" type="ORF">ABRY99_11240</name>
    <name evidence="9" type="ORF">ABRZ04_10090</name>
    <name evidence="11" type="ORF">ABRZ07_09120</name>
</gene>
<dbReference type="EMBL" id="CP158262">
    <property type="protein sequence ID" value="XDJ68651.1"/>
    <property type="molecule type" value="Genomic_DNA"/>
</dbReference>
<evidence type="ECO:0000313" key="11">
    <source>
        <dbReference type="EMBL" id="XDJ79077.1"/>
    </source>
</evidence>
<keyword evidence="5 10" id="KW-0378">Hydrolase</keyword>
<evidence type="ECO:0000313" key="9">
    <source>
        <dbReference type="EMBL" id="XDJ46674.1"/>
    </source>
</evidence>
<evidence type="ECO:0000256" key="7">
    <source>
        <dbReference type="ARBA" id="ARBA00031828"/>
    </source>
</evidence>
<name>A0AB39EML5_9BURK</name>
<dbReference type="NCBIfam" id="TIGR01656">
    <property type="entry name" value="Histidinol-ppas"/>
    <property type="match status" value="1"/>
</dbReference>
<dbReference type="SUPFAM" id="SSF56784">
    <property type="entry name" value="HAD-like"/>
    <property type="match status" value="1"/>
</dbReference>
<dbReference type="Pfam" id="PF13242">
    <property type="entry name" value="Hydrolase_like"/>
    <property type="match status" value="1"/>
</dbReference>
<protein>
    <recommendedName>
        <fullName evidence="7">D,D-heptose 1,7-bisphosphate phosphatase</fullName>
    </recommendedName>
</protein>
<dbReference type="AlphaFoldDB" id="A0AB39EML5"/>